<feature type="compositionally biased region" description="Basic and acidic residues" evidence="1">
    <location>
        <begin position="528"/>
        <end position="539"/>
    </location>
</feature>
<evidence type="ECO:0000256" key="1">
    <source>
        <dbReference type="SAM" id="MobiDB-lite"/>
    </source>
</evidence>
<dbReference type="EMBL" id="JAFJZO010000034">
    <property type="protein sequence ID" value="KAG5493807.1"/>
    <property type="molecule type" value="Genomic_DNA"/>
</dbReference>
<organism evidence="2 3">
    <name type="scientific">Porcisia hertigi</name>
    <dbReference type="NCBI Taxonomy" id="2761500"/>
    <lineage>
        <taxon>Eukaryota</taxon>
        <taxon>Discoba</taxon>
        <taxon>Euglenozoa</taxon>
        <taxon>Kinetoplastea</taxon>
        <taxon>Metakinetoplastina</taxon>
        <taxon>Trypanosomatida</taxon>
        <taxon>Trypanosomatidae</taxon>
        <taxon>Leishmaniinae</taxon>
        <taxon>Porcisia</taxon>
    </lineage>
</organism>
<reference evidence="2 3" key="1">
    <citation type="submission" date="2021-02" db="EMBL/GenBank/DDBJ databases">
        <title>Porcisia hertigi Genome sequencing and assembly.</title>
        <authorList>
            <person name="Almutairi H."/>
            <person name="Gatherer D."/>
        </authorList>
    </citation>
    <scope>NUCLEOTIDE SEQUENCE [LARGE SCALE GENOMIC DNA]</scope>
    <source>
        <strain evidence="2 3">C119</strain>
    </source>
</reference>
<name>A0A836L1I9_9TRYP</name>
<protein>
    <submittedName>
        <fullName evidence="2">Uncharacterized protein</fullName>
    </submittedName>
</protein>
<dbReference type="Proteomes" id="UP000674318">
    <property type="component" value="Unassembled WGS sequence"/>
</dbReference>
<dbReference type="OrthoDB" id="273315at2759"/>
<dbReference type="RefSeq" id="XP_067753842.1">
    <property type="nucleotide sequence ID" value="XM_067897685.1"/>
</dbReference>
<dbReference type="KEGG" id="phet:94287762"/>
<proteinExistence type="predicted"/>
<feature type="region of interest" description="Disordered" evidence="1">
    <location>
        <begin position="521"/>
        <end position="562"/>
    </location>
</feature>
<sequence length="562" mass="60955">MPTGVYTSAQFSRHLCSILRRHPSATRLRLQLLPPAAELHSPPVSSHVQGGKPDVVGLQSMEDSGADFITLYAVVLQCDRDGGDEKCVATYTVVGHISHISIHWCAQLQRSLSVTSLLASPTRSCLWHSNSFHESGLGSIPKDESVGAISSFQVQLSPYVPPLQWCRAQDGVFGSHHLICGSYTCIIDETREDDDIRASAARTCEWWEEEDDLQRPPSKAAAVAVITHAAQDTPSLGPPVRKPRRERGPPTLAVAAAEEMPSCSSTFSNVHLPLRLAAVLNGSVPLDSASASIPGVRVLCLTALNGEFLTGGTPPDSPSLLRQQDLFDTVGDFMSQEVMPRVSLRLIDGTWAHAEASARLLDDVCQVRQVLGTSYVAQYPLDAAAPGAARARSIVMVLDLSMPLQELLSTIPSIRSSLQASKTNGKAKQRQRCLAAQVAEAVQDTIGQLVSQHPDVFTFTCGDTTTMKSTPVVQPPRRLTHLTCDMYCRSIAASVAHIFSLSPHAAFTEEVVRLLWGSTKADEDTDTTPDKGSSHESRRASQRQPTQIQRRIEERLMSAIPP</sequence>
<accession>A0A836L1I9</accession>
<keyword evidence="3" id="KW-1185">Reference proteome</keyword>
<dbReference type="AlphaFoldDB" id="A0A836L1I9"/>
<dbReference type="GeneID" id="94287762"/>
<gene>
    <name evidence="2" type="ORF">JKF63_01639</name>
</gene>
<comment type="caution">
    <text evidence="2">The sequence shown here is derived from an EMBL/GenBank/DDBJ whole genome shotgun (WGS) entry which is preliminary data.</text>
</comment>
<evidence type="ECO:0000313" key="3">
    <source>
        <dbReference type="Proteomes" id="UP000674318"/>
    </source>
</evidence>
<evidence type="ECO:0000313" key="2">
    <source>
        <dbReference type="EMBL" id="KAG5493807.1"/>
    </source>
</evidence>